<evidence type="ECO:0000313" key="1">
    <source>
        <dbReference type="EMBL" id="DAE20262.1"/>
    </source>
</evidence>
<organism evidence="1">
    <name type="scientific">Ackermannviridae sp. ctQad106</name>
    <dbReference type="NCBI Taxonomy" id="2826820"/>
    <lineage>
        <taxon>Viruses</taxon>
        <taxon>Duplodnaviria</taxon>
        <taxon>Heunggongvirae</taxon>
        <taxon>Uroviricota</taxon>
        <taxon>Caudoviricetes</taxon>
        <taxon>Pantevenvirales</taxon>
        <taxon>Ackermannviridae</taxon>
    </lineage>
</organism>
<protein>
    <submittedName>
        <fullName evidence="1">Uncharacterized protein</fullName>
    </submittedName>
</protein>
<dbReference type="EMBL" id="BK015691">
    <property type="protein sequence ID" value="DAE20262.1"/>
    <property type="molecule type" value="Genomic_DNA"/>
</dbReference>
<sequence>MVMSINGKTAVVFGPEDFAQLVGQYMGREAEEYYRACAEQAAEEVRKAKAGEESDLASYEASLESATMALQDIQDEVDHIDGLLAAKRIDRAKISRATHNINVIINNQI</sequence>
<proteinExistence type="predicted"/>
<reference evidence="1" key="1">
    <citation type="journal article" date="2021" name="Proc. Natl. Acad. Sci. U.S.A.">
        <title>A Catalog of Tens of Thousands of Viruses from Human Metagenomes Reveals Hidden Associations with Chronic Diseases.</title>
        <authorList>
            <person name="Tisza M.J."/>
            <person name="Buck C.B."/>
        </authorList>
    </citation>
    <scope>NUCLEOTIDE SEQUENCE</scope>
    <source>
        <strain evidence="1">CtQad106</strain>
    </source>
</reference>
<accession>A0A8S5QLX8</accession>
<name>A0A8S5QLX8_9CAUD</name>